<keyword evidence="1" id="KW-0732">Signal</keyword>
<feature type="compositionally biased region" description="Polar residues" evidence="2">
    <location>
        <begin position="2704"/>
        <end position="2714"/>
    </location>
</feature>
<dbReference type="Gene3D" id="3.10.20.320">
    <property type="entry name" value="Putative peptidoglycan bound protein (lpxtg motif)"/>
    <property type="match status" value="2"/>
</dbReference>
<dbReference type="NCBIfam" id="TIGR03715">
    <property type="entry name" value="KxYKxGKxW"/>
    <property type="match status" value="1"/>
</dbReference>
<dbReference type="Proteomes" id="UP000177010">
    <property type="component" value="Unassembled WGS sequence"/>
</dbReference>
<feature type="region of interest" description="Disordered" evidence="2">
    <location>
        <begin position="2323"/>
        <end position="2355"/>
    </location>
</feature>
<dbReference type="InterPro" id="IPR013320">
    <property type="entry name" value="ConA-like_dom_sf"/>
</dbReference>
<feature type="region of interest" description="Disordered" evidence="2">
    <location>
        <begin position="2862"/>
        <end position="2915"/>
    </location>
</feature>
<reference evidence="5 6" key="1">
    <citation type="submission" date="2016-09" db="EMBL/GenBank/DDBJ databases">
        <title>Genome Sequence of Lactobacillus sunkii Strain CG01.</title>
        <authorList>
            <person name="Poehlein A."/>
            <person name="Gabris C."/>
            <person name="Bengelsdorf F.R."/>
            <person name="Duerre P."/>
            <person name="Daniel R."/>
        </authorList>
    </citation>
    <scope>NUCLEOTIDE SEQUENCE [LARGE SCALE GENOMIC DNA]</scope>
    <source>
        <strain evidence="5 6">CG_D</strain>
    </source>
</reference>
<dbReference type="Pfam" id="PF19258">
    <property type="entry name" value="KxYKxGKxW_sig"/>
    <property type="match status" value="1"/>
</dbReference>
<accession>A0A1E7XG60</accession>
<comment type="caution">
    <text evidence="5">The sequence shown here is derived from an EMBL/GenBank/DDBJ whole genome shotgun (WGS) entry which is preliminary data.</text>
</comment>
<evidence type="ECO:0000313" key="6">
    <source>
        <dbReference type="Proteomes" id="UP000177010"/>
    </source>
</evidence>
<sequence length="3363" mass="365546">MHNLWKDQDRKVHFKMYKAGKQWVFAGLAVIGLSAGLSMSGGNVRADSNVDGSVPQTEKAVVTDPTPAVVDKTAALPTTELKQAATAPAAEKASDPQAVQTVGETQTVSDTAGATVPAENAPADAKADDHVSPTAAQPVRGKKTENKPVSEQVEPYTSDTENDSTATTNPVESTAQPDKSSHPQVGASEAEDNSQQTVGGLQVQADDAKATGTTAKADIPDGPGVVTVTPATFPQYFNRSLYTDWHPDTGTVDLTWDQPRLAGNATLKTKMYMGDSFQLKGKVMLGSHNNPETDWADGISFGFNSSPVGAVGNDGSDLGIGGLKNGFGFKLDTYLNPNRDDPREFDKGAGKTYGEDGQYHYPRTDAFGAFAYNAKDNTYRTYNPQSKTDPAAPKSLGYGQLEPNTMYPIEIDYDGKSHVMTATFHNVTSGKTLTWSHDVSTWAGNKKALSFLIAASTGELYGEQKFQLKSFKYTVSGIANVKFVDEDNNPIPNAPAVPEMYGRLGEATELTDATAAIQKIESGGQYYFDRAVRTGTGQFDVNKNQLTMTKQPQDITYYFAKSQTAIKANDFTMYTGQPWSSDLKNVVAIAKEGTHLLPSDIQVTSNGDNQTPGTYDVTYTVHQYGYQGGHVPSVSKTVHATVIESKSKIDVQPLTFNVGDKFDPTKALTSVTDTFGKPVPLDDKSLSNTISDTAGHYIDPDKVTSHSGTYDIQFTYKPDGRVLSTSPKAKITVVQPDNMTVNLVNVKNGETVNTDVPKNHQTDDQIDVTANSPYLKTVIPDGYHYATAGDFTADKVTDKVQPKTNPAYTAKKQTVTVYVAGDTVKPGDANAFTLHDLLKDSNDVKVGKDVSLGGNVGDTVVATVDAAKKAAHPGYTIVPGQSDQSWVLQSKKGSTANFYFTADPQNNITVNVVNATNANIVRHSQPTDHHTGDTLDVSQNSSFVQAVKGMGYHYATGSELNGHTQPVKDPVYDTTPKNVDIYVAGDKLTDANALKIHYLKDGTWISIQPDLKIGGSVGDEIDLPLNDSRLIVPGYKLAPNQKDVKWVLNNSDGQGQPFFYNPESQDNITVHFLDVNNDNPVGDPVNPQGQTGDELNLTKTSTQIHVPEGYHWATDDDLKSNHKTQLPELKWTVAKQDANVYVNGDSIDKNSENALTVDHYLVDDNGKPTSKTIGTPVTIGGRVGQTITINPQDVNYAVSGYTAVGKNIVTRTLGTGKVDPVSLYYAANKSSNITVHDIDVNGDPDKPVWNYIPTGKTGEKLDLNDNKNLNIPVGYHKATGEELNGHTQPADPTYSKSPQNVNIYVAGDMVQNAITVHHLRQDEQGKPTNQTVAPDHPLNIRFGQTYSVDLSKEPQKVNGYTIVPSQVVKPVKVGLNTHENVNIYYTGDEASTINVHLIDTNVNGTKFKVQVPAGHTGEVLNLNDKSKVQIPDGYHRSDKSEIPAGKSQSDNPTYTTNEQNVHVYVTGNPIDKNGANALIINHFLADEKGQPTSQSFGTPIRIGGYVGEKIPVDPQSKNYQIDGYTALGKDTIIRTLGTKPVDPVNLYYQANGLNNITVHYLDVNNDNQVGNPVNPEGHTGETLNLGETSTQIHVPEGYHFATNDELKEHKKTQVHELKWGTQKQDANVYVNGNAIGENDKNALTVDHYLVDEKGQPTSTTIGTPVKMGGRVGETLQVDPMSKGNLLTGYTVTSKEKVMRTLGTKPVDPVKLYYTGNAVENAVTVHHLRQDEQGKPTNATVTSDTSLPGRVGQILSVDLNKQPQKVNGYTIVPNQVVPSVKVEQNSHKVVNVYYTGDAVKDAVTVHYLRQDEQGKPTTTKILDDKQLNSNVGEKVTVNPSDAPQEANGYTIVPKQPVKSVDVHLNTHEDVNIYYTGDKNSNINVHLIDTNVNGTKFIVQVPAGHTGEVLNLNDNSKVQIPDGYHRSNKSEIPTGKSQSDNPVYSTVKQDVHVYVTGNAIGENDKNALTVDHYLVDEKGQPTSTTIGTPVKIGGHVGETLQVDPMSKDNQITGYTVTNKEKVTRTLGTKPVDPVKLYYQANGLSNITVHYLDINNDDKQVGDSVNPEGHTGEILNLDKTSTQIHVPEGYHFATNDELKEHQKTQVHELKWGTQKQDANIYVHGNAIDENDKNALTVDHYLVDEKGQPTSTTIGTPVKIGGYVGDTLQVDPMGKGNLIAGYTVTSKAIVTRTLGNGPVDPVKLYYTGNAVENAVTVHHLRQDEQGKPTNATVTSDTSLPGTVGQTLAVDLSKEPQKVNGYTIVPNQVVNPVKVGLNTHEDVNIYYTGDEASNINVHLIDTHHNGTKFNPETPQGHTGEVLNLNDNSKVQIPDGYHRSDKSEIPAGESQSPNPTYTTSEQNVHVYVTGNNIEETDANALTVNHYIQDDQGQKTTKVIGTVAKMGGYVGKQVTVDPQEVPNVIPGYTPVDKNVVTRVLSNKPQSPVNLYYTANSVNNITVNENDVNSNNTVNTVEPKGKTGETLNLNDNKNLNIPAGYHKATETELNGHKQPANPVYDVTPQTVTVYVAGDKNTNINVNLVDTHSKQTIKTEVPEGHTGDVLNLNDKSKVQIPDGYHRSDQSEIPDGKKQSDNPTYTTQKQDVPVYVTGNTIKNTDANAITVNHYIQDDKGQKTTNVIGKVVTVDGYVGKQVTVDPQVAPNVIPGYTPVDKNVVTRVLSNKPQSPVNLYYTANELNTITVKDYDVNGDPNTPVSVNVPTGKTGEQLDLNDNKNLNIPAGYHKATGNELDGHTQPENPTYTTTPKTVNVFLVGDDVNDAVTVHYAVQDETGKPTANELSTDRINSKVGQTVTVNPSGKQPTFDGYTIVPNQATQQIVVTPDTHKQVTIYYTGDANSHVIVHLVDTNSGNTIATDKPEGHTGETLDLNDNSKVTIPDGYHRSDKSELPDGKQQSGNPTYTTKDQNVDVYITGNDITPNDANAVTVHHYLTGTTHPVHDDTKVGGRVGQTVKIDPQADGNAVTGYTPAADQSVQLRTLGTKPVSDVNIYYTPNASNNITIQYVDGSTGKVVGTTTPKGYYDNQVDLTNPSVVKAPKGYHLATANELPKGKQQPAVNPTYSNKDQTITIFVFGDYTGNGGTTGGSGVVVPTKTTDQPKASTPANPVVEAPATNDAAPKAQTRVMKKGEVVYSLKNIYLYKNKTFSKKERKAGYVSKPRVYRPMFVVIGHSYSKNGLLRYKVRDVNHLTKNRHLVGYITANFDYVRPVYYQGKHQTITVINPRGVNGYKRKDLTGHSAKYKQGTVLHVAKVVHHNLTTRYVLTNGQYITANRKLVMTGKKKMPRTIRVKRTINRYKDTNFTHKNKKRIQRGTKLKVLGYDYSHANSVSKHGTLRYRVAGGYVTGNSKFVKVHY</sequence>
<dbReference type="SMART" id="SM00710">
    <property type="entry name" value="PbH1"/>
    <property type="match status" value="7"/>
</dbReference>
<dbReference type="InterPro" id="IPR013783">
    <property type="entry name" value="Ig-like_fold"/>
</dbReference>
<feature type="compositionally biased region" description="Polar residues" evidence="2">
    <location>
        <begin position="2904"/>
        <end position="2915"/>
    </location>
</feature>
<evidence type="ECO:0000259" key="4">
    <source>
        <dbReference type="Pfam" id="PF19087"/>
    </source>
</evidence>
<feature type="compositionally biased region" description="Polar residues" evidence="2">
    <location>
        <begin position="155"/>
        <end position="178"/>
    </location>
</feature>
<evidence type="ECO:0000259" key="3">
    <source>
        <dbReference type="Pfam" id="PF07523"/>
    </source>
</evidence>
<gene>
    <name evidence="5" type="primary">sraP</name>
    <name evidence="5" type="ORF">LASUN_06580</name>
</gene>
<dbReference type="EMBL" id="MIQE01000009">
    <property type="protein sequence ID" value="OFA12106.1"/>
    <property type="molecule type" value="Genomic_DNA"/>
</dbReference>
<feature type="domain" description="DUF5776" evidence="4">
    <location>
        <begin position="3219"/>
        <end position="3285"/>
    </location>
</feature>
<organism evidence="5 6">
    <name type="scientific">Lentilactobacillus sunkii</name>
    <dbReference type="NCBI Taxonomy" id="481719"/>
    <lineage>
        <taxon>Bacteria</taxon>
        <taxon>Bacillati</taxon>
        <taxon>Bacillota</taxon>
        <taxon>Bacilli</taxon>
        <taxon>Lactobacillales</taxon>
        <taxon>Lactobacillaceae</taxon>
        <taxon>Lentilactobacillus</taxon>
    </lineage>
</organism>
<feature type="compositionally biased region" description="Polar residues" evidence="2">
    <location>
        <begin position="97"/>
        <end position="112"/>
    </location>
</feature>
<feature type="region of interest" description="Disordered" evidence="2">
    <location>
        <begin position="83"/>
        <end position="216"/>
    </location>
</feature>
<protein>
    <submittedName>
        <fullName evidence="5">Serine-rich adhesin for platelets</fullName>
    </submittedName>
</protein>
<evidence type="ECO:0000256" key="2">
    <source>
        <dbReference type="SAM" id="MobiDB-lite"/>
    </source>
</evidence>
<feature type="compositionally biased region" description="Basic and acidic residues" evidence="2">
    <location>
        <begin position="2570"/>
        <end position="2586"/>
    </location>
</feature>
<dbReference type="SUPFAM" id="SSF49899">
    <property type="entry name" value="Concanavalin A-like lectins/glucanases"/>
    <property type="match status" value="1"/>
</dbReference>
<feature type="region of interest" description="Disordered" evidence="2">
    <location>
        <begin position="2704"/>
        <end position="2725"/>
    </location>
</feature>
<dbReference type="STRING" id="481719.LASUN_06580"/>
<feature type="domain" description="DUF5776" evidence="4">
    <location>
        <begin position="3291"/>
        <end position="3359"/>
    </location>
</feature>
<feature type="domain" description="Ig-like" evidence="3">
    <location>
        <begin position="567"/>
        <end position="641"/>
    </location>
</feature>
<dbReference type="RefSeq" id="WP_070367333.1">
    <property type="nucleotide sequence ID" value="NZ_JAZHVW010000012.1"/>
</dbReference>
<name>A0A1E7XG60_9LACO</name>
<dbReference type="Gene3D" id="2.60.120.200">
    <property type="match status" value="1"/>
</dbReference>
<dbReference type="Pfam" id="PF18483">
    <property type="entry name" value="Lectin_L-type_dom"/>
    <property type="match status" value="1"/>
</dbReference>
<feature type="region of interest" description="Disordered" evidence="2">
    <location>
        <begin position="1919"/>
        <end position="1941"/>
    </location>
</feature>
<dbReference type="Gene3D" id="2.60.40.10">
    <property type="entry name" value="Immunoglobulins"/>
    <property type="match status" value="1"/>
</dbReference>
<dbReference type="InterPro" id="IPR044081">
    <property type="entry name" value="DUF5776"/>
</dbReference>
<dbReference type="Pfam" id="PF19087">
    <property type="entry name" value="DUF5776"/>
    <property type="match status" value="2"/>
</dbReference>
<feature type="region of interest" description="Disordered" evidence="2">
    <location>
        <begin position="2544"/>
        <end position="2595"/>
    </location>
</feature>
<proteinExistence type="predicted"/>
<feature type="region of interest" description="Disordered" evidence="2">
    <location>
        <begin position="1430"/>
        <end position="1457"/>
    </location>
</feature>
<dbReference type="InterPro" id="IPR006626">
    <property type="entry name" value="PbH1"/>
</dbReference>
<evidence type="ECO:0000256" key="1">
    <source>
        <dbReference type="ARBA" id="ARBA00022729"/>
    </source>
</evidence>
<evidence type="ECO:0000313" key="5">
    <source>
        <dbReference type="EMBL" id="OFA12106.1"/>
    </source>
</evidence>
<feature type="compositionally biased region" description="Basic and acidic residues" evidence="2">
    <location>
        <begin position="2891"/>
        <end position="2902"/>
    </location>
</feature>
<dbReference type="InterPro" id="IPR022263">
    <property type="entry name" value="KxYKxGKxW"/>
</dbReference>
<dbReference type="InterPro" id="IPR022038">
    <property type="entry name" value="Ig-like_bact"/>
</dbReference>
<feature type="compositionally biased region" description="Polar residues" evidence="2">
    <location>
        <begin position="1446"/>
        <end position="1457"/>
    </location>
</feature>
<feature type="compositionally biased region" description="Polar residues" evidence="2">
    <location>
        <begin position="2343"/>
        <end position="2355"/>
    </location>
</feature>
<dbReference type="Pfam" id="PF07523">
    <property type="entry name" value="Big_3"/>
    <property type="match status" value="1"/>
</dbReference>